<name>A0AAX4PKD1_9CHLO</name>
<evidence type="ECO:0000313" key="3">
    <source>
        <dbReference type="Proteomes" id="UP001472866"/>
    </source>
</evidence>
<evidence type="ECO:0000256" key="1">
    <source>
        <dbReference type="SAM" id="Phobius"/>
    </source>
</evidence>
<feature type="transmembrane region" description="Helical" evidence="1">
    <location>
        <begin position="343"/>
        <end position="360"/>
    </location>
</feature>
<keyword evidence="1" id="KW-0472">Membrane</keyword>
<sequence>MEGVEVETPVGVESVPVTVTVNKDADHGGVGRHQGNEDVESAVLRKRRDSEGLREDMEKFAPSPRDLGGRFFCLSGGDNSLGAKLVRCDREYYPEGDWTAEDNRYYGIAIFIFLVWAAINVWQDKDSFAYNSDVNYIFWLRMFVTLSFNLLISSVVGYFVVHRDWHIGYSRKLLHFCLFASPVVVNSTLGAMDTKILGLSWLSLACQAYFVLMLKPVRRRLPVPLLLMFRALDRPQDRPYTIPWLYLQSVVGFIAMILLQTYLESRQISEAFFVIPLVVNGLGDGLAEPVGIKWGKHKYQTRAIWYHGKVCSGEFVRSLEGSACVFLSAMLSVFAVYSEWGNTTRFVIALAIVPITMTAAEAFSPHTCDTPFIFLVATALICFLFEAVDDDFDPFSPSFSQ</sequence>
<feature type="transmembrane region" description="Helical" evidence="1">
    <location>
        <begin position="198"/>
        <end position="217"/>
    </location>
</feature>
<feature type="transmembrane region" description="Helical" evidence="1">
    <location>
        <begin position="173"/>
        <end position="192"/>
    </location>
</feature>
<dbReference type="AlphaFoldDB" id="A0AAX4PKD1"/>
<feature type="transmembrane region" description="Helical" evidence="1">
    <location>
        <begin position="105"/>
        <end position="122"/>
    </location>
</feature>
<feature type="transmembrane region" description="Helical" evidence="1">
    <location>
        <begin position="315"/>
        <end position="337"/>
    </location>
</feature>
<dbReference type="EMBL" id="CP151515">
    <property type="protein sequence ID" value="WZN66331.1"/>
    <property type="molecule type" value="Genomic_DNA"/>
</dbReference>
<feature type="transmembrane region" description="Helical" evidence="1">
    <location>
        <begin position="142"/>
        <end position="161"/>
    </location>
</feature>
<feature type="transmembrane region" description="Helical" evidence="1">
    <location>
        <begin position="238"/>
        <end position="259"/>
    </location>
</feature>
<dbReference type="Proteomes" id="UP001472866">
    <property type="component" value="Chromosome 15"/>
</dbReference>
<proteinExistence type="predicted"/>
<keyword evidence="3" id="KW-1185">Reference proteome</keyword>
<feature type="transmembrane region" description="Helical" evidence="1">
    <location>
        <begin position="271"/>
        <end position="294"/>
    </location>
</feature>
<evidence type="ECO:0000313" key="2">
    <source>
        <dbReference type="EMBL" id="WZN66331.1"/>
    </source>
</evidence>
<feature type="transmembrane region" description="Helical" evidence="1">
    <location>
        <begin position="372"/>
        <end position="388"/>
    </location>
</feature>
<accession>A0AAX4PKD1</accession>
<keyword evidence="1" id="KW-1133">Transmembrane helix</keyword>
<organism evidence="2 3">
    <name type="scientific">Chloropicon roscoffensis</name>
    <dbReference type="NCBI Taxonomy" id="1461544"/>
    <lineage>
        <taxon>Eukaryota</taxon>
        <taxon>Viridiplantae</taxon>
        <taxon>Chlorophyta</taxon>
        <taxon>Chloropicophyceae</taxon>
        <taxon>Chloropicales</taxon>
        <taxon>Chloropicaceae</taxon>
        <taxon>Chloropicon</taxon>
    </lineage>
</organism>
<keyword evidence="1" id="KW-0812">Transmembrane</keyword>
<gene>
    <name evidence="2" type="ORF">HKI87_15g78960</name>
</gene>
<protein>
    <submittedName>
        <fullName evidence="2">Uncharacterized protein</fullName>
    </submittedName>
</protein>
<reference evidence="2 3" key="1">
    <citation type="submission" date="2024-03" db="EMBL/GenBank/DDBJ databases">
        <title>Complete genome sequence of the green alga Chloropicon roscoffensis RCC1871.</title>
        <authorList>
            <person name="Lemieux C."/>
            <person name="Pombert J.-F."/>
            <person name="Otis C."/>
            <person name="Turmel M."/>
        </authorList>
    </citation>
    <scope>NUCLEOTIDE SEQUENCE [LARGE SCALE GENOMIC DNA]</scope>
    <source>
        <strain evidence="2 3">RCC1871</strain>
    </source>
</reference>